<dbReference type="GO" id="GO:0006508">
    <property type="term" value="P:proteolysis"/>
    <property type="evidence" value="ECO:0007669"/>
    <property type="project" value="InterPro"/>
</dbReference>
<feature type="signal peptide" evidence="2">
    <location>
        <begin position="1"/>
        <end position="19"/>
    </location>
</feature>
<sequence>MLNLFALFYLGLLTDNVTGLKATNDKIIGGTAAGIGQFPYFAQLSIGTKKINGTIMTTECAGTLIEPSWILTSAHCFSRARYSVPSYMYTNNFVAAFMGSNMIYPFADRIAVRYIRRSYIHPNYRYTQVPSEEFFENDVAVARLNSPFILSEFVTTIRLAEEKASLCNKGIIIGSGLEKKFTQDRTKHVEYVLIRPKTSDKISLKPRVRRRGVFYTEMKWSQGSPVAGDTGGPFVCYQRFKPIQYGIISDYYNNARTRTSITQYEFVARYLSFILRVVPLNYAYQPKSKKESKIGPLAPRPLTSASSQRSCDVYLLIIVVPFSVPYL</sequence>
<evidence type="ECO:0000259" key="3">
    <source>
        <dbReference type="PROSITE" id="PS50240"/>
    </source>
</evidence>
<evidence type="ECO:0000256" key="1">
    <source>
        <dbReference type="ARBA" id="ARBA00023157"/>
    </source>
</evidence>
<comment type="caution">
    <text evidence="4">The sequence shown here is derived from an EMBL/GenBank/DDBJ whole genome shotgun (WGS) entry which is preliminary data.</text>
</comment>
<dbReference type="PANTHER" id="PTHR24253:SF176">
    <property type="entry name" value="CORIN, ISOFORM B"/>
    <property type="match status" value="1"/>
</dbReference>
<dbReference type="AlphaFoldDB" id="A0A8K0D171"/>
<dbReference type="PANTHER" id="PTHR24253">
    <property type="entry name" value="TRANSMEMBRANE PROTEASE SERINE"/>
    <property type="match status" value="1"/>
</dbReference>
<dbReference type="GO" id="GO:0004252">
    <property type="term" value="F:serine-type endopeptidase activity"/>
    <property type="evidence" value="ECO:0007669"/>
    <property type="project" value="InterPro"/>
</dbReference>
<dbReference type="PROSITE" id="PS50240">
    <property type="entry name" value="TRYPSIN_DOM"/>
    <property type="match status" value="1"/>
</dbReference>
<dbReference type="InterPro" id="IPR001254">
    <property type="entry name" value="Trypsin_dom"/>
</dbReference>
<dbReference type="SMART" id="SM00020">
    <property type="entry name" value="Tryp_SPc"/>
    <property type="match status" value="1"/>
</dbReference>
<feature type="chain" id="PRO_5035461664" description="Peptidase S1 domain-containing protein" evidence="2">
    <location>
        <begin position="20"/>
        <end position="327"/>
    </location>
</feature>
<evidence type="ECO:0000256" key="2">
    <source>
        <dbReference type="SAM" id="SignalP"/>
    </source>
</evidence>
<dbReference type="OrthoDB" id="10061449at2759"/>
<keyword evidence="2" id="KW-0732">Signal</keyword>
<evidence type="ECO:0000313" key="4">
    <source>
        <dbReference type="EMBL" id="KAF2894187.1"/>
    </source>
</evidence>
<name>A0A8K0D171_IGNLU</name>
<protein>
    <recommendedName>
        <fullName evidence="3">Peptidase S1 domain-containing protein</fullName>
    </recommendedName>
</protein>
<dbReference type="Pfam" id="PF00089">
    <property type="entry name" value="Trypsin"/>
    <property type="match status" value="1"/>
</dbReference>
<dbReference type="InterPro" id="IPR009003">
    <property type="entry name" value="Peptidase_S1_PA"/>
</dbReference>
<dbReference type="Proteomes" id="UP000801492">
    <property type="component" value="Unassembled WGS sequence"/>
</dbReference>
<dbReference type="InterPro" id="IPR043504">
    <property type="entry name" value="Peptidase_S1_PA_chymotrypsin"/>
</dbReference>
<gene>
    <name evidence="4" type="ORF">ILUMI_11985</name>
</gene>
<dbReference type="Gene3D" id="2.40.10.10">
    <property type="entry name" value="Trypsin-like serine proteases"/>
    <property type="match status" value="1"/>
</dbReference>
<organism evidence="4 5">
    <name type="scientific">Ignelater luminosus</name>
    <name type="common">Cucubano</name>
    <name type="synonym">Pyrophorus luminosus</name>
    <dbReference type="NCBI Taxonomy" id="2038154"/>
    <lineage>
        <taxon>Eukaryota</taxon>
        <taxon>Metazoa</taxon>
        <taxon>Ecdysozoa</taxon>
        <taxon>Arthropoda</taxon>
        <taxon>Hexapoda</taxon>
        <taxon>Insecta</taxon>
        <taxon>Pterygota</taxon>
        <taxon>Neoptera</taxon>
        <taxon>Endopterygota</taxon>
        <taxon>Coleoptera</taxon>
        <taxon>Polyphaga</taxon>
        <taxon>Elateriformia</taxon>
        <taxon>Elateroidea</taxon>
        <taxon>Elateridae</taxon>
        <taxon>Agrypninae</taxon>
        <taxon>Pyrophorini</taxon>
        <taxon>Ignelater</taxon>
    </lineage>
</organism>
<proteinExistence type="predicted"/>
<dbReference type="EMBL" id="VTPC01007247">
    <property type="protein sequence ID" value="KAF2894187.1"/>
    <property type="molecule type" value="Genomic_DNA"/>
</dbReference>
<dbReference type="SUPFAM" id="SSF50494">
    <property type="entry name" value="Trypsin-like serine proteases"/>
    <property type="match status" value="1"/>
</dbReference>
<feature type="domain" description="Peptidase S1" evidence="3">
    <location>
        <begin position="27"/>
        <end position="279"/>
    </location>
</feature>
<keyword evidence="1" id="KW-1015">Disulfide bond</keyword>
<reference evidence="4" key="1">
    <citation type="submission" date="2019-08" db="EMBL/GenBank/DDBJ databases">
        <title>The genome of the North American firefly Photinus pyralis.</title>
        <authorList>
            <consortium name="Photinus pyralis genome working group"/>
            <person name="Fallon T.R."/>
            <person name="Sander Lower S.E."/>
            <person name="Weng J.-K."/>
        </authorList>
    </citation>
    <scope>NUCLEOTIDE SEQUENCE</scope>
    <source>
        <strain evidence="4">TRF0915ILg1</strain>
        <tissue evidence="4">Whole body</tissue>
    </source>
</reference>
<dbReference type="PRINTS" id="PR00722">
    <property type="entry name" value="CHYMOTRYPSIN"/>
</dbReference>
<keyword evidence="5" id="KW-1185">Reference proteome</keyword>
<dbReference type="InterPro" id="IPR001314">
    <property type="entry name" value="Peptidase_S1A"/>
</dbReference>
<evidence type="ECO:0000313" key="5">
    <source>
        <dbReference type="Proteomes" id="UP000801492"/>
    </source>
</evidence>
<accession>A0A8K0D171</accession>